<accession>X1NF91</accession>
<feature type="non-terminal residue" evidence="1">
    <location>
        <position position="75"/>
    </location>
</feature>
<name>X1NF91_9ZZZZ</name>
<dbReference type="AlphaFoldDB" id="X1NF91"/>
<evidence type="ECO:0000313" key="1">
    <source>
        <dbReference type="EMBL" id="GAI42697.1"/>
    </source>
</evidence>
<dbReference type="EMBL" id="BARV01025279">
    <property type="protein sequence ID" value="GAI42697.1"/>
    <property type="molecule type" value="Genomic_DNA"/>
</dbReference>
<organism evidence="1">
    <name type="scientific">marine sediment metagenome</name>
    <dbReference type="NCBI Taxonomy" id="412755"/>
    <lineage>
        <taxon>unclassified sequences</taxon>
        <taxon>metagenomes</taxon>
        <taxon>ecological metagenomes</taxon>
    </lineage>
</organism>
<proteinExistence type="predicted"/>
<reference evidence="1" key="1">
    <citation type="journal article" date="2014" name="Front. Microbiol.">
        <title>High frequency of phylogenetically diverse reductive dehalogenase-homologous genes in deep subseafloor sedimentary metagenomes.</title>
        <authorList>
            <person name="Kawai M."/>
            <person name="Futagami T."/>
            <person name="Toyoda A."/>
            <person name="Takaki Y."/>
            <person name="Nishi S."/>
            <person name="Hori S."/>
            <person name="Arai W."/>
            <person name="Tsubouchi T."/>
            <person name="Morono Y."/>
            <person name="Uchiyama I."/>
            <person name="Ito T."/>
            <person name="Fujiyama A."/>
            <person name="Inagaki F."/>
            <person name="Takami H."/>
        </authorList>
    </citation>
    <scope>NUCLEOTIDE SEQUENCE</scope>
    <source>
        <strain evidence="1">Expedition CK06-06</strain>
    </source>
</reference>
<sequence>MTNQELENPEIIPANSAIVAIDNLSSMGVAREAQPFEYVGKTYFPSSNSHWKVMYPTGMKSLSYCNRLYPIGNSL</sequence>
<protein>
    <submittedName>
        <fullName evidence="1">Uncharacterized protein</fullName>
    </submittedName>
</protein>
<comment type="caution">
    <text evidence="1">The sequence shown here is derived from an EMBL/GenBank/DDBJ whole genome shotgun (WGS) entry which is preliminary data.</text>
</comment>
<gene>
    <name evidence="1" type="ORF">S06H3_41092</name>
</gene>